<name>A0A8X6S3T4_TRICX</name>
<organism evidence="1 2">
    <name type="scientific">Trichonephila clavipes</name>
    <name type="common">Golden silk orbweaver</name>
    <name type="synonym">Nephila clavipes</name>
    <dbReference type="NCBI Taxonomy" id="2585209"/>
    <lineage>
        <taxon>Eukaryota</taxon>
        <taxon>Metazoa</taxon>
        <taxon>Ecdysozoa</taxon>
        <taxon>Arthropoda</taxon>
        <taxon>Chelicerata</taxon>
        <taxon>Arachnida</taxon>
        <taxon>Araneae</taxon>
        <taxon>Araneomorphae</taxon>
        <taxon>Entelegynae</taxon>
        <taxon>Araneoidea</taxon>
        <taxon>Nephilidae</taxon>
        <taxon>Trichonephila</taxon>
    </lineage>
</organism>
<proteinExistence type="predicted"/>
<dbReference type="Gene3D" id="3.30.420.10">
    <property type="entry name" value="Ribonuclease H-like superfamily/Ribonuclease H"/>
    <property type="match status" value="1"/>
</dbReference>
<comment type="caution">
    <text evidence="1">The sequence shown here is derived from an EMBL/GenBank/DDBJ whole genome shotgun (WGS) entry which is preliminary data.</text>
</comment>
<accession>A0A8X6S3T4</accession>
<evidence type="ECO:0000313" key="1">
    <source>
        <dbReference type="EMBL" id="GFY06284.1"/>
    </source>
</evidence>
<protein>
    <submittedName>
        <fullName evidence="1">DDE_3 domain-containing protein</fullName>
    </submittedName>
</protein>
<keyword evidence="2" id="KW-1185">Reference proteome</keyword>
<dbReference type="InterPro" id="IPR036397">
    <property type="entry name" value="RNaseH_sf"/>
</dbReference>
<gene>
    <name evidence="1" type="primary">AVEN_186827_1</name>
    <name evidence="1" type="ORF">TNCV_2680761</name>
</gene>
<dbReference type="GO" id="GO:0003676">
    <property type="term" value="F:nucleic acid binding"/>
    <property type="evidence" value="ECO:0007669"/>
    <property type="project" value="InterPro"/>
</dbReference>
<reference evidence="1" key="1">
    <citation type="submission" date="2020-08" db="EMBL/GenBank/DDBJ databases">
        <title>Multicomponent nature underlies the extraordinary mechanical properties of spider dragline silk.</title>
        <authorList>
            <person name="Kono N."/>
            <person name="Nakamura H."/>
            <person name="Mori M."/>
            <person name="Yoshida Y."/>
            <person name="Ohtoshi R."/>
            <person name="Malay A.D."/>
            <person name="Moran D.A.P."/>
            <person name="Tomita M."/>
            <person name="Numata K."/>
            <person name="Arakawa K."/>
        </authorList>
    </citation>
    <scope>NUCLEOTIDE SEQUENCE</scope>
</reference>
<evidence type="ECO:0000313" key="2">
    <source>
        <dbReference type="Proteomes" id="UP000887159"/>
    </source>
</evidence>
<dbReference type="EMBL" id="BMAU01021258">
    <property type="protein sequence ID" value="GFY06284.1"/>
    <property type="molecule type" value="Genomic_DNA"/>
</dbReference>
<dbReference type="Proteomes" id="UP000887159">
    <property type="component" value="Unassembled WGS sequence"/>
</dbReference>
<sequence length="123" mass="14321">MSGWNCTRAWWLNNGQKVFSWYCLVSLVRVPISLKAIQYVELLGDHFHPFMLFVYPHGNGVFQQDNCTSHKSRLATGSLDEHSSDFSVINWAPRSPDLNHFEHLWDVFGTRRGRSLHNTNKPY</sequence>
<dbReference type="AlphaFoldDB" id="A0A8X6S3T4"/>